<evidence type="ECO:0000313" key="1">
    <source>
        <dbReference type="EMBL" id="SIT08695.1"/>
    </source>
</evidence>
<sequence>MDVISKYKILFGKRRVHRTQFKAMSSALPILDCFMVEFRSFHQSESLFNIINLHNLPNKEETHYVTQGMMLARISYEQTFFYQEDAHFYENKECKPDLILPTKDFKEIILEWRKHLQRNLFLEDKNLTLMKNHLDFFYEYKNDIKIYFVKSIQPSYQLSQNLAIFLNNTQPEKLYEIIQYIEMGIETVFESTDSNHQLTLTISKRYSSIQNIYQKEDVYNIFTYQLREILREWLIHIDYGHFGKLRFT</sequence>
<dbReference type="Proteomes" id="UP000185781">
    <property type="component" value="Unassembled WGS sequence"/>
</dbReference>
<gene>
    <name evidence="1" type="ORF">SAMN05421785_106174</name>
</gene>
<organism evidence="1 2">
    <name type="scientific">Chryseobacterium gambrini</name>
    <dbReference type="NCBI Taxonomy" id="373672"/>
    <lineage>
        <taxon>Bacteria</taxon>
        <taxon>Pseudomonadati</taxon>
        <taxon>Bacteroidota</taxon>
        <taxon>Flavobacteriia</taxon>
        <taxon>Flavobacteriales</taxon>
        <taxon>Weeksellaceae</taxon>
        <taxon>Chryseobacterium group</taxon>
        <taxon>Chryseobacterium</taxon>
    </lineage>
</organism>
<name>A0A1N7PDH3_9FLAO</name>
<reference evidence="1 2" key="1">
    <citation type="submission" date="2017-01" db="EMBL/GenBank/DDBJ databases">
        <authorList>
            <person name="Mah S.A."/>
            <person name="Swanson W.J."/>
            <person name="Moy G.W."/>
            <person name="Vacquier V.D."/>
        </authorList>
    </citation>
    <scope>NUCLEOTIDE SEQUENCE [LARGE SCALE GENOMIC DNA]</scope>
    <source>
        <strain evidence="1 2">DSM 18014</strain>
    </source>
</reference>
<proteinExistence type="predicted"/>
<dbReference type="AlphaFoldDB" id="A0A1N7PDH3"/>
<accession>A0A1N7PDH3</accession>
<protein>
    <submittedName>
        <fullName evidence="1">Uncharacterized protein</fullName>
    </submittedName>
</protein>
<dbReference type="EMBL" id="FTOV01000006">
    <property type="protein sequence ID" value="SIT08695.1"/>
    <property type="molecule type" value="Genomic_DNA"/>
</dbReference>
<evidence type="ECO:0000313" key="2">
    <source>
        <dbReference type="Proteomes" id="UP000185781"/>
    </source>
</evidence>